<evidence type="ECO:0000313" key="1">
    <source>
        <dbReference type="EMBL" id="KAI9901643.1"/>
    </source>
</evidence>
<dbReference type="Proteomes" id="UP001163324">
    <property type="component" value="Chromosome 3"/>
</dbReference>
<evidence type="ECO:0000313" key="2">
    <source>
        <dbReference type="Proteomes" id="UP001163324"/>
    </source>
</evidence>
<dbReference type="EMBL" id="CM047942">
    <property type="protein sequence ID" value="KAI9901643.1"/>
    <property type="molecule type" value="Genomic_DNA"/>
</dbReference>
<name>A0ACC0V5J3_9HYPO</name>
<reference evidence="1" key="1">
    <citation type="submission" date="2022-10" db="EMBL/GenBank/DDBJ databases">
        <title>Complete Genome of Trichothecium roseum strain YXFP-22015, a Plant Pathogen Isolated from Citrus.</title>
        <authorList>
            <person name="Wang Y."/>
            <person name="Zhu L."/>
        </authorList>
    </citation>
    <scope>NUCLEOTIDE SEQUENCE</scope>
    <source>
        <strain evidence="1">YXFP-22015</strain>
    </source>
</reference>
<protein>
    <submittedName>
        <fullName evidence="1">Uncharacterized protein</fullName>
    </submittedName>
</protein>
<comment type="caution">
    <text evidence="1">The sequence shown here is derived from an EMBL/GenBank/DDBJ whole genome shotgun (WGS) entry which is preliminary data.</text>
</comment>
<gene>
    <name evidence="1" type="ORF">N3K66_003460</name>
</gene>
<sequence length="397" mass="40140">MLEYPRAVPAMHQQPDHGAAPQVPSGWAVRWNDQYQTWFYVNTHTSVSQWHPPTEPVFPPGTGSAHAMPPHQDVRYSLTDDEALARRLQAEEDAMSGGGGGMGMGMSAHDQHPAAQPPRPHSGVGYDGFAPVAPQVPYGVQHSAAAAGGDAGYSPGAYAETSPGRHSGSFSSTGGPIDPSYHQQYPHLQGQQSGGGGGNRQSRLLGKVYDKVGGKLAVAGVGAGALRPSSSSGRLSPYPQDQHHQHPQRPTSAGGYYPDTHSYGSSNGGGGGKKSNKKKYLAALGLGGGAAAVGGGAGAAGYYGGQELSDGLGDGIDGGGKESRLSKYSDKYGSKIAKKLFKDSGHGEEEGGEGGEGGGGEEDDGGDDGGLGEALGEGAGEGSGEGIGEVIGALLGG</sequence>
<organism evidence="1 2">
    <name type="scientific">Trichothecium roseum</name>
    <dbReference type="NCBI Taxonomy" id="47278"/>
    <lineage>
        <taxon>Eukaryota</taxon>
        <taxon>Fungi</taxon>
        <taxon>Dikarya</taxon>
        <taxon>Ascomycota</taxon>
        <taxon>Pezizomycotina</taxon>
        <taxon>Sordariomycetes</taxon>
        <taxon>Hypocreomycetidae</taxon>
        <taxon>Hypocreales</taxon>
        <taxon>Hypocreales incertae sedis</taxon>
        <taxon>Trichothecium</taxon>
    </lineage>
</organism>
<keyword evidence="2" id="KW-1185">Reference proteome</keyword>
<accession>A0ACC0V5J3</accession>
<proteinExistence type="predicted"/>